<organism evidence="1 2">
    <name type="scientific">Hydrogenimonas thermophila</name>
    <dbReference type="NCBI Taxonomy" id="223786"/>
    <lineage>
        <taxon>Bacteria</taxon>
        <taxon>Pseudomonadati</taxon>
        <taxon>Campylobacterota</taxon>
        <taxon>Epsilonproteobacteria</taxon>
        <taxon>Campylobacterales</taxon>
        <taxon>Hydrogenimonadaceae</taxon>
        <taxon>Hydrogenimonas</taxon>
    </lineage>
</organism>
<evidence type="ECO:0000313" key="1">
    <source>
        <dbReference type="EMBL" id="SFP89394.1"/>
    </source>
</evidence>
<reference evidence="1 2" key="1">
    <citation type="submission" date="2016-10" db="EMBL/GenBank/DDBJ databases">
        <authorList>
            <person name="de Groot N.N."/>
        </authorList>
    </citation>
    <scope>NUCLEOTIDE SEQUENCE [LARGE SCALE GENOMIC DNA]</scope>
    <source>
        <strain evidence="1 2">EP1-55-1</strain>
    </source>
</reference>
<dbReference type="EMBL" id="FOXB01000053">
    <property type="protein sequence ID" value="SFP89394.1"/>
    <property type="molecule type" value="Genomic_DNA"/>
</dbReference>
<proteinExistence type="predicted"/>
<dbReference type="AlphaFoldDB" id="A0A1I5U284"/>
<protein>
    <submittedName>
        <fullName evidence="1">Uncharacterized protein</fullName>
    </submittedName>
</protein>
<dbReference type="STRING" id="223786.SAMN05216234_15312"/>
<evidence type="ECO:0000313" key="2">
    <source>
        <dbReference type="Proteomes" id="UP000199227"/>
    </source>
</evidence>
<gene>
    <name evidence="1" type="ORF">SAMN05216234_15312</name>
</gene>
<dbReference type="RefSeq" id="WP_092914032.1">
    <property type="nucleotide sequence ID" value="NZ_FOXB01000053.1"/>
</dbReference>
<sequence length="131" mass="15960">MTLYDLYRYTPQQIIEVEYLLEQAKRFDIVDRVAEAFFQFSPRLVEDKIEGFGEHEPWAIFHKSLIISELAYYCIDKTVDEEYEREFWYNEQIDKEVFTPFFLKTDFRKLNDQAILTKFSSFLNKLKLELE</sequence>
<name>A0A1I5U284_9BACT</name>
<accession>A0A1I5U284</accession>
<dbReference type="Proteomes" id="UP000199227">
    <property type="component" value="Unassembled WGS sequence"/>
</dbReference>
<keyword evidence="2" id="KW-1185">Reference proteome</keyword>